<keyword evidence="1" id="KW-0812">Transmembrane</keyword>
<accession>A0A1Q9CAM3</accession>
<comment type="caution">
    <text evidence="2">The sequence shown here is derived from an EMBL/GenBank/DDBJ whole genome shotgun (WGS) entry which is preliminary data.</text>
</comment>
<keyword evidence="1" id="KW-0472">Membrane</keyword>
<dbReference type="Proteomes" id="UP000186817">
    <property type="component" value="Unassembled WGS sequence"/>
</dbReference>
<evidence type="ECO:0000256" key="1">
    <source>
        <dbReference type="SAM" id="Phobius"/>
    </source>
</evidence>
<gene>
    <name evidence="2" type="ORF">AK812_SmicGene39660</name>
</gene>
<keyword evidence="1" id="KW-1133">Transmembrane helix</keyword>
<organism evidence="2 3">
    <name type="scientific">Symbiodinium microadriaticum</name>
    <name type="common">Dinoflagellate</name>
    <name type="synonym">Zooxanthella microadriatica</name>
    <dbReference type="NCBI Taxonomy" id="2951"/>
    <lineage>
        <taxon>Eukaryota</taxon>
        <taxon>Sar</taxon>
        <taxon>Alveolata</taxon>
        <taxon>Dinophyceae</taxon>
        <taxon>Suessiales</taxon>
        <taxon>Symbiodiniaceae</taxon>
        <taxon>Symbiodinium</taxon>
    </lineage>
</organism>
<evidence type="ECO:0000313" key="2">
    <source>
        <dbReference type="EMBL" id="OLP79979.1"/>
    </source>
</evidence>
<evidence type="ECO:0000313" key="3">
    <source>
        <dbReference type="Proteomes" id="UP000186817"/>
    </source>
</evidence>
<name>A0A1Q9CAM3_SYMMI</name>
<keyword evidence="3" id="KW-1185">Reference proteome</keyword>
<dbReference type="AlphaFoldDB" id="A0A1Q9CAM3"/>
<sequence>METTKPPLDQIQTHATQVLDYRLNIDAEYQGWILIFTTITCAWLFCLPASLLNTSELRIKIYDLLCIRTHVKGHNRAVVSPMKAMQSAQDSDSFGENLSLWFKLYLFTKHLPETPMQAGMPCKCQVIDVYVEDQHMSVKAEQPIGRVFSYFDPAQSS</sequence>
<proteinExistence type="predicted"/>
<reference evidence="2 3" key="1">
    <citation type="submission" date="2016-02" db="EMBL/GenBank/DDBJ databases">
        <title>Genome analysis of coral dinoflagellate symbionts highlights evolutionary adaptations to a symbiotic lifestyle.</title>
        <authorList>
            <person name="Aranda M."/>
            <person name="Li Y."/>
            <person name="Liew Y.J."/>
            <person name="Baumgarten S."/>
            <person name="Simakov O."/>
            <person name="Wilson M."/>
            <person name="Piel J."/>
            <person name="Ashoor H."/>
            <person name="Bougouffa S."/>
            <person name="Bajic V.B."/>
            <person name="Ryu T."/>
            <person name="Ravasi T."/>
            <person name="Bayer T."/>
            <person name="Micklem G."/>
            <person name="Kim H."/>
            <person name="Bhak J."/>
            <person name="Lajeunesse T.C."/>
            <person name="Voolstra C.R."/>
        </authorList>
    </citation>
    <scope>NUCLEOTIDE SEQUENCE [LARGE SCALE GENOMIC DNA]</scope>
    <source>
        <strain evidence="2 3">CCMP2467</strain>
    </source>
</reference>
<protein>
    <submittedName>
        <fullName evidence="2">Uncharacterized protein</fullName>
    </submittedName>
</protein>
<dbReference type="EMBL" id="LSRX01001428">
    <property type="protein sequence ID" value="OLP79979.1"/>
    <property type="molecule type" value="Genomic_DNA"/>
</dbReference>
<feature type="transmembrane region" description="Helical" evidence="1">
    <location>
        <begin position="29"/>
        <end position="52"/>
    </location>
</feature>